<accession>A0ABT7L3X4</accession>
<dbReference type="InterPro" id="IPR029787">
    <property type="entry name" value="Nucleotide_cyclase"/>
</dbReference>
<keyword evidence="2" id="KW-0732">Signal</keyword>
<keyword evidence="1" id="KW-1133">Transmembrane helix</keyword>
<name>A0ABT7L3X4_9BACI</name>
<dbReference type="SUPFAM" id="SSF49785">
    <property type="entry name" value="Galactose-binding domain-like"/>
    <property type="match status" value="1"/>
</dbReference>
<organism evidence="4 5">
    <name type="scientific">Aquibacillus rhizosphaerae</name>
    <dbReference type="NCBI Taxonomy" id="3051431"/>
    <lineage>
        <taxon>Bacteria</taxon>
        <taxon>Bacillati</taxon>
        <taxon>Bacillota</taxon>
        <taxon>Bacilli</taxon>
        <taxon>Bacillales</taxon>
        <taxon>Bacillaceae</taxon>
        <taxon>Aquibacillus</taxon>
    </lineage>
</organism>
<keyword evidence="1" id="KW-0812">Transmembrane</keyword>
<dbReference type="CDD" id="cd01949">
    <property type="entry name" value="GGDEF"/>
    <property type="match status" value="1"/>
</dbReference>
<dbReference type="PANTHER" id="PTHR45138">
    <property type="entry name" value="REGULATORY COMPONENTS OF SENSORY TRANSDUCTION SYSTEM"/>
    <property type="match status" value="1"/>
</dbReference>
<feature type="domain" description="GGDEF" evidence="3">
    <location>
        <begin position="483"/>
        <end position="618"/>
    </location>
</feature>
<dbReference type="RefSeq" id="WP_285931653.1">
    <property type="nucleotide sequence ID" value="NZ_JASTZU010000031.1"/>
</dbReference>
<dbReference type="NCBIfam" id="TIGR00254">
    <property type="entry name" value="GGDEF"/>
    <property type="match status" value="1"/>
</dbReference>
<evidence type="ECO:0000259" key="3">
    <source>
        <dbReference type="PROSITE" id="PS50887"/>
    </source>
</evidence>
<dbReference type="InterPro" id="IPR050469">
    <property type="entry name" value="Diguanylate_Cyclase"/>
</dbReference>
<dbReference type="PANTHER" id="PTHR45138:SF9">
    <property type="entry name" value="DIGUANYLATE CYCLASE DGCM-RELATED"/>
    <property type="match status" value="1"/>
</dbReference>
<dbReference type="Pfam" id="PF07695">
    <property type="entry name" value="7TMR-DISM_7TM"/>
    <property type="match status" value="1"/>
</dbReference>
<evidence type="ECO:0000256" key="1">
    <source>
        <dbReference type="SAM" id="Phobius"/>
    </source>
</evidence>
<dbReference type="SUPFAM" id="SSF55073">
    <property type="entry name" value="Nucleotide cyclase"/>
    <property type="match status" value="1"/>
</dbReference>
<reference evidence="4 5" key="1">
    <citation type="submission" date="2023-06" db="EMBL/GenBank/DDBJ databases">
        <title>Aquibacillus rhizosphaerae LR5S19.</title>
        <authorList>
            <person name="Sun J.-Q."/>
        </authorList>
    </citation>
    <scope>NUCLEOTIDE SEQUENCE [LARGE SCALE GENOMIC DNA]</scope>
    <source>
        <strain evidence="4 5">LR5S19</strain>
    </source>
</reference>
<feature type="transmembrane region" description="Helical" evidence="1">
    <location>
        <begin position="354"/>
        <end position="376"/>
    </location>
</feature>
<feature type="transmembrane region" description="Helical" evidence="1">
    <location>
        <begin position="382"/>
        <end position="400"/>
    </location>
</feature>
<dbReference type="InterPro" id="IPR011623">
    <property type="entry name" value="7TMR_DISM_rcpt_extracell_dom1"/>
</dbReference>
<evidence type="ECO:0000256" key="2">
    <source>
        <dbReference type="SAM" id="SignalP"/>
    </source>
</evidence>
<dbReference type="InterPro" id="IPR043128">
    <property type="entry name" value="Rev_trsase/Diguanyl_cyclase"/>
</dbReference>
<evidence type="ECO:0000313" key="5">
    <source>
        <dbReference type="Proteomes" id="UP001235343"/>
    </source>
</evidence>
<feature type="transmembrane region" description="Helical" evidence="1">
    <location>
        <begin position="269"/>
        <end position="289"/>
    </location>
</feature>
<evidence type="ECO:0000313" key="4">
    <source>
        <dbReference type="EMBL" id="MDL4840573.1"/>
    </source>
</evidence>
<dbReference type="PROSITE" id="PS51257">
    <property type="entry name" value="PROKAR_LIPOPROTEIN"/>
    <property type="match status" value="1"/>
</dbReference>
<dbReference type="Gene3D" id="2.60.120.260">
    <property type="entry name" value="Galactose-binding domain-like"/>
    <property type="match status" value="1"/>
</dbReference>
<feature type="transmembrane region" description="Helical" evidence="1">
    <location>
        <begin position="202"/>
        <end position="224"/>
    </location>
</feature>
<gene>
    <name evidence="4" type="ORF">QQS35_08955</name>
</gene>
<keyword evidence="1" id="KW-0472">Membrane</keyword>
<sequence>MKLKFICWSIFLIIILQGCSSQSDEDNYLADNGKLDLTEWNEEKTLIELNGQWDFYWNQLLNPIDFQTNTTTKQTGTIYLPSNWHTYNVNGNPLPKEGFATFRLRVSLPHTDSVLGLKLPIMYSNYNLWIDNQLVAKTGQVGTNKETSIAQKYPKVVYFSPDDSEFTMTLQISNFHNYAGGMWEPITIGDYEKIHNSHSRKIISQSILLGVLILSGIYHIGLGFFRKTESYFFYFGAFCLVAAFRYLMVGDVFLTKIFPNINWELAMKLEYISLYSHVPLVAIVLYSLYPKDSYKWFTLLSIYVAIFYDIITIVTEAKTYYSFLIYFQIFMIIGVSYVLFVIIKALRREREEGFYVLTGIVILMASILFDLFGFILKYPELNFYPIGIAIFVLCFSLLLSKRLSSSLDLSEDLTKDLSKLNSELETKVEQRTRQIMHSHLKLETLNDQLKKMALVDGLTNIPNRRQFDEYYKKQFEICWKEMILLSIIFIDIDYFKKYNDLYGHQQGDECLKLVAQSINKKVAELPEGIAARYGGEEFVCVIPNSDKVDLLNFTQELHQRIEQLKIPHENSSVSKYVTVSIGLFSIVPSETTTMDAILRQADHALYQAKLDGRNQISS</sequence>
<feature type="transmembrane region" description="Helical" evidence="1">
    <location>
        <begin position="320"/>
        <end position="342"/>
    </location>
</feature>
<feature type="signal peptide" evidence="2">
    <location>
        <begin position="1"/>
        <end position="23"/>
    </location>
</feature>
<comment type="caution">
    <text evidence="4">The sequence shown here is derived from an EMBL/GenBank/DDBJ whole genome shotgun (WGS) entry which is preliminary data.</text>
</comment>
<dbReference type="SMART" id="SM00267">
    <property type="entry name" value="GGDEF"/>
    <property type="match status" value="1"/>
</dbReference>
<proteinExistence type="predicted"/>
<dbReference type="Pfam" id="PF00990">
    <property type="entry name" value="GGDEF"/>
    <property type="match status" value="1"/>
</dbReference>
<keyword evidence="5" id="KW-1185">Reference proteome</keyword>
<dbReference type="Gene3D" id="3.30.70.270">
    <property type="match status" value="1"/>
</dbReference>
<feature type="transmembrane region" description="Helical" evidence="1">
    <location>
        <begin position="231"/>
        <end position="249"/>
    </location>
</feature>
<dbReference type="PROSITE" id="PS50887">
    <property type="entry name" value="GGDEF"/>
    <property type="match status" value="1"/>
</dbReference>
<dbReference type="EMBL" id="JASTZU010000031">
    <property type="protein sequence ID" value="MDL4840573.1"/>
    <property type="molecule type" value="Genomic_DNA"/>
</dbReference>
<protein>
    <submittedName>
        <fullName evidence="4">Diguanylate cyclase</fullName>
    </submittedName>
</protein>
<feature type="chain" id="PRO_5046233912" evidence="2">
    <location>
        <begin position="24"/>
        <end position="618"/>
    </location>
</feature>
<feature type="transmembrane region" description="Helical" evidence="1">
    <location>
        <begin position="296"/>
        <end position="314"/>
    </location>
</feature>
<dbReference type="Proteomes" id="UP001235343">
    <property type="component" value="Unassembled WGS sequence"/>
</dbReference>
<dbReference type="InterPro" id="IPR000160">
    <property type="entry name" value="GGDEF_dom"/>
</dbReference>
<dbReference type="InterPro" id="IPR008979">
    <property type="entry name" value="Galactose-bd-like_sf"/>
</dbReference>